<proteinExistence type="predicted"/>
<dbReference type="AlphaFoldDB" id="A0A0F7EIE5"/>
<protein>
    <recommendedName>
        <fullName evidence="2">Stage VI sporulation protein F</fullName>
    </recommendedName>
</protein>
<name>A0A0F7EIE5_BRELA</name>
<gene>
    <name evidence="1" type="ORF">EX87_17590</name>
</gene>
<dbReference type="Pfam" id="PF14069">
    <property type="entry name" value="SpoVIF"/>
    <property type="match status" value="1"/>
</dbReference>
<organism evidence="1">
    <name type="scientific">Brevibacillus laterosporus</name>
    <name type="common">Bacillus laterosporus</name>
    <dbReference type="NCBI Taxonomy" id="1465"/>
    <lineage>
        <taxon>Bacteria</taxon>
        <taxon>Bacillati</taxon>
        <taxon>Bacillota</taxon>
        <taxon>Bacilli</taxon>
        <taxon>Bacillales</taxon>
        <taxon>Paenibacillaceae</taxon>
        <taxon>Brevibacillus</taxon>
    </lineage>
</organism>
<evidence type="ECO:0000313" key="1">
    <source>
        <dbReference type="EMBL" id="AKF95435.1"/>
    </source>
</evidence>
<dbReference type="EMBL" id="CP011075">
    <property type="protein sequence ID" value="AKF95435.1"/>
    <property type="molecule type" value="Genomic_DNA"/>
</dbReference>
<sequence>MNKRISRSLLNKLTGKTNIDQSQLFQLASSFNKEDLQDEQKLRQLIQMVSMMSGVAVSSDKEEEIMGMVQNGSFNPADLSGMLDKMK</sequence>
<geneLocation type="plasmid" evidence="1">
    <name>unnamed1</name>
</geneLocation>
<keyword evidence="1" id="KW-0614">Plasmid</keyword>
<dbReference type="RefSeq" id="WP_031414485.1">
    <property type="nucleotide sequence ID" value="NZ_CP011075.1"/>
</dbReference>
<accession>A0A0F7EIE5</accession>
<dbReference type="InterPro" id="IPR025942">
    <property type="entry name" value="SpoVIF"/>
</dbReference>
<evidence type="ECO:0008006" key="2">
    <source>
        <dbReference type="Google" id="ProtNLM"/>
    </source>
</evidence>
<reference evidence="1" key="1">
    <citation type="submission" date="2015-03" db="EMBL/GenBank/DDBJ databases">
        <title>MIGS Cultured Bacterial/Archaeal sample from Brevibacillus laterosporus.</title>
        <authorList>
            <person name="Zeng D."/>
            <person name="Zhu L."/>
            <person name="Dong G."/>
            <person name="Ye W."/>
            <person name="Ren D."/>
            <person name="Wu L."/>
            <person name="Xu J."/>
            <person name="Li G."/>
            <person name="Guo L."/>
        </authorList>
    </citation>
    <scope>NUCLEOTIDE SEQUENCE</scope>
    <source>
        <strain evidence="1">B9</strain>
        <plasmid evidence="1">unnamed1</plasmid>
    </source>
</reference>